<feature type="transmembrane region" description="Helical" evidence="6">
    <location>
        <begin position="136"/>
        <end position="160"/>
    </location>
</feature>
<feature type="transmembrane region" description="Helical" evidence="6">
    <location>
        <begin position="104"/>
        <end position="124"/>
    </location>
</feature>
<dbReference type="Pfam" id="PF07690">
    <property type="entry name" value="MFS_1"/>
    <property type="match status" value="1"/>
</dbReference>
<feature type="transmembrane region" description="Helical" evidence="6">
    <location>
        <begin position="398"/>
        <end position="419"/>
    </location>
</feature>
<dbReference type="GO" id="GO:0016020">
    <property type="term" value="C:membrane"/>
    <property type="evidence" value="ECO:0007669"/>
    <property type="project" value="UniProtKB-SubCell"/>
</dbReference>
<protein>
    <submittedName>
        <fullName evidence="8">MFS transporter</fullName>
    </submittedName>
</protein>
<dbReference type="PROSITE" id="PS50850">
    <property type="entry name" value="MFS"/>
    <property type="match status" value="1"/>
</dbReference>
<dbReference type="RefSeq" id="WP_144237265.1">
    <property type="nucleotide sequence ID" value="NZ_VJWA01000002.1"/>
</dbReference>
<evidence type="ECO:0000256" key="3">
    <source>
        <dbReference type="ARBA" id="ARBA00022692"/>
    </source>
</evidence>
<keyword evidence="2" id="KW-0813">Transport</keyword>
<sequence>MTQPRPLVAWGIVAALFVAYIVSFVDRMIIGLLVDGIKADLKISDTEVSLLQGLAFAAFFTIAAIPLGRLVDRVHRPRAVAAGIAVWSAMTIACGLVSSFAGLFIARMGVGVGEAVLSPAAYSIISDSFDRRKLGLAMGVFGLGSAVGAGLALMIGGAVVSMVAGAETLTLPLFGTVRPWQAAFIIAGLPGLVVALVFLFIPDPRHSSGQRPAAAAISEVSGHLKRHAGFFWSVFLGVAAVNLAVLGTVSWLPAMLRRGFELPLAQAGYLSGSVLIAGGLIGMIGYGAAMDRIGGGTPAARMRFCGWATGIATTAGLAFPLVDSLWLMAIGFVAFFSAAAGVVSAAPAVLQQLSPGNMRATVAAVYVFVINLVGIGFGPSVTAGLGDWLFPGGDGIRYAMAIVAPAGYAVGAVMFFIAARHAARAEAGHGASTITI</sequence>
<feature type="transmembrane region" description="Helical" evidence="6">
    <location>
        <begin position="300"/>
        <end position="319"/>
    </location>
</feature>
<dbReference type="Proteomes" id="UP000317894">
    <property type="component" value="Unassembled WGS sequence"/>
</dbReference>
<evidence type="ECO:0000256" key="2">
    <source>
        <dbReference type="ARBA" id="ARBA00022448"/>
    </source>
</evidence>
<proteinExistence type="predicted"/>
<feature type="transmembrane region" description="Helical" evidence="6">
    <location>
        <begin position="264"/>
        <end position="288"/>
    </location>
</feature>
<keyword evidence="4 6" id="KW-1133">Transmembrane helix</keyword>
<accession>A0A552U798</accession>
<feature type="transmembrane region" description="Helical" evidence="6">
    <location>
        <begin position="325"/>
        <end position="350"/>
    </location>
</feature>
<dbReference type="GO" id="GO:0022857">
    <property type="term" value="F:transmembrane transporter activity"/>
    <property type="evidence" value="ECO:0007669"/>
    <property type="project" value="InterPro"/>
</dbReference>
<dbReference type="InterPro" id="IPR036259">
    <property type="entry name" value="MFS_trans_sf"/>
</dbReference>
<name>A0A552U798_9SPHN</name>
<comment type="caution">
    <text evidence="8">The sequence shown here is derived from an EMBL/GenBank/DDBJ whole genome shotgun (WGS) entry which is preliminary data.</text>
</comment>
<dbReference type="SUPFAM" id="SSF103473">
    <property type="entry name" value="MFS general substrate transporter"/>
    <property type="match status" value="1"/>
</dbReference>
<dbReference type="AlphaFoldDB" id="A0A552U798"/>
<dbReference type="InterPro" id="IPR044770">
    <property type="entry name" value="MFS_spinster-like"/>
</dbReference>
<dbReference type="EMBL" id="VJWA01000002">
    <property type="protein sequence ID" value="TRW14059.1"/>
    <property type="molecule type" value="Genomic_DNA"/>
</dbReference>
<reference evidence="8 9" key="1">
    <citation type="submission" date="2019-07" db="EMBL/GenBank/DDBJ databases">
        <title>Novel species isolated from glacier.</title>
        <authorList>
            <person name="Liu Q."/>
            <person name="Xin Y.-H."/>
        </authorList>
    </citation>
    <scope>NUCLEOTIDE SEQUENCE [LARGE SCALE GENOMIC DNA]</scope>
    <source>
        <strain evidence="8 9">LB1R16</strain>
    </source>
</reference>
<comment type="subcellular location">
    <subcellularLocation>
        <location evidence="1">Membrane</location>
        <topology evidence="1">Multi-pass membrane protein</topology>
    </subcellularLocation>
</comment>
<evidence type="ECO:0000313" key="9">
    <source>
        <dbReference type="Proteomes" id="UP000317894"/>
    </source>
</evidence>
<evidence type="ECO:0000259" key="7">
    <source>
        <dbReference type="PROSITE" id="PS50850"/>
    </source>
</evidence>
<dbReference type="Gene3D" id="1.20.1250.20">
    <property type="entry name" value="MFS general substrate transporter like domains"/>
    <property type="match status" value="2"/>
</dbReference>
<dbReference type="InterPro" id="IPR011701">
    <property type="entry name" value="MFS"/>
</dbReference>
<feature type="transmembrane region" description="Helical" evidence="6">
    <location>
        <begin position="50"/>
        <end position="67"/>
    </location>
</feature>
<keyword evidence="9" id="KW-1185">Reference proteome</keyword>
<keyword evidence="3 6" id="KW-0812">Transmembrane</keyword>
<evidence type="ECO:0000256" key="4">
    <source>
        <dbReference type="ARBA" id="ARBA00022989"/>
    </source>
</evidence>
<evidence type="ECO:0000256" key="6">
    <source>
        <dbReference type="SAM" id="Phobius"/>
    </source>
</evidence>
<dbReference type="OrthoDB" id="7400989at2"/>
<feature type="domain" description="Major facilitator superfamily (MFS) profile" evidence="7">
    <location>
        <begin position="12"/>
        <end position="423"/>
    </location>
</feature>
<dbReference type="InterPro" id="IPR020846">
    <property type="entry name" value="MFS_dom"/>
</dbReference>
<evidence type="ECO:0000313" key="8">
    <source>
        <dbReference type="EMBL" id="TRW14059.1"/>
    </source>
</evidence>
<keyword evidence="5 6" id="KW-0472">Membrane</keyword>
<feature type="transmembrane region" description="Helical" evidence="6">
    <location>
        <begin position="180"/>
        <end position="201"/>
    </location>
</feature>
<evidence type="ECO:0000256" key="5">
    <source>
        <dbReference type="ARBA" id="ARBA00023136"/>
    </source>
</evidence>
<feature type="transmembrane region" description="Helical" evidence="6">
    <location>
        <begin position="230"/>
        <end position="252"/>
    </location>
</feature>
<gene>
    <name evidence="8" type="ORF">FMM06_09990</name>
</gene>
<dbReference type="PANTHER" id="PTHR23505">
    <property type="entry name" value="SPINSTER"/>
    <property type="match status" value="1"/>
</dbReference>
<feature type="transmembrane region" description="Helical" evidence="6">
    <location>
        <begin position="79"/>
        <end position="98"/>
    </location>
</feature>
<organism evidence="8 9">
    <name type="scientific">Glacieibacterium frigidum</name>
    <dbReference type="NCBI Taxonomy" id="2593303"/>
    <lineage>
        <taxon>Bacteria</taxon>
        <taxon>Pseudomonadati</taxon>
        <taxon>Pseudomonadota</taxon>
        <taxon>Alphaproteobacteria</taxon>
        <taxon>Sphingomonadales</taxon>
        <taxon>Sphingosinicellaceae</taxon>
        <taxon>Glacieibacterium</taxon>
    </lineage>
</organism>
<dbReference type="PANTHER" id="PTHR23505:SF79">
    <property type="entry name" value="PROTEIN SPINSTER"/>
    <property type="match status" value="1"/>
</dbReference>
<feature type="transmembrane region" description="Helical" evidence="6">
    <location>
        <begin position="7"/>
        <end position="30"/>
    </location>
</feature>
<evidence type="ECO:0000256" key="1">
    <source>
        <dbReference type="ARBA" id="ARBA00004141"/>
    </source>
</evidence>
<feature type="transmembrane region" description="Helical" evidence="6">
    <location>
        <begin position="362"/>
        <end position="386"/>
    </location>
</feature>